<comment type="caution">
    <text evidence="1">The sequence shown here is derived from an EMBL/GenBank/DDBJ whole genome shotgun (WGS) entry which is preliminary data.</text>
</comment>
<proteinExistence type="predicted"/>
<gene>
    <name evidence="1" type="ORF">HMPREF0765_1307</name>
</gene>
<accession>C2FVF1</accession>
<protein>
    <submittedName>
        <fullName evidence="1">Uncharacterized protein</fullName>
    </submittedName>
</protein>
<reference evidence="1 2" key="1">
    <citation type="submission" date="2009-01" db="EMBL/GenBank/DDBJ databases">
        <authorList>
            <person name="Qin X."/>
            <person name="Bachman B."/>
            <person name="Battles P."/>
            <person name="Bell A."/>
            <person name="Bess C."/>
            <person name="Bickham C."/>
            <person name="Chaboub L."/>
            <person name="Chen D."/>
            <person name="Coyle M."/>
            <person name="Deiros D.R."/>
            <person name="Dinh H."/>
            <person name="Forbes L."/>
            <person name="Fowler G."/>
            <person name="Francisco L."/>
            <person name="Fu Q."/>
            <person name="Gubbala S."/>
            <person name="Hale W."/>
            <person name="Han Y."/>
            <person name="Hemphill L."/>
            <person name="Highlander S.K."/>
            <person name="Hirani K."/>
            <person name="Hogues M."/>
            <person name="Jackson L."/>
            <person name="Jakkamsetti A."/>
            <person name="Javaid M."/>
            <person name="Jiang H."/>
            <person name="Korchina V."/>
            <person name="Kovar C."/>
            <person name="Lara F."/>
            <person name="Lee S."/>
            <person name="Mata R."/>
            <person name="Mathew T."/>
            <person name="Moen C."/>
            <person name="Morales K."/>
            <person name="Munidasa M."/>
            <person name="Nazareth L."/>
            <person name="Ngo R."/>
            <person name="Nguyen L."/>
            <person name="Okwuonu G."/>
            <person name="Ongeri F."/>
            <person name="Patil S."/>
            <person name="Petrosino J."/>
            <person name="Pham C."/>
            <person name="Pham P."/>
            <person name="Pu L.-L."/>
            <person name="Puazo M."/>
            <person name="Raj R."/>
            <person name="Reid J."/>
            <person name="Rouhana J."/>
            <person name="Saada N."/>
            <person name="Shang Y."/>
            <person name="Simmons D."/>
            <person name="Thornton R."/>
            <person name="Warren J."/>
            <person name="Weissenberger G."/>
            <person name="Zhang J."/>
            <person name="Zhang L."/>
            <person name="Zhou C."/>
            <person name="Zhu D."/>
            <person name="Muzny D."/>
            <person name="Worley K."/>
            <person name="Gibbs R."/>
        </authorList>
    </citation>
    <scope>NUCLEOTIDE SEQUENCE [LARGE SCALE GENOMIC DNA]</scope>
    <source>
        <strain evidence="1 2">ATCC 33300</strain>
    </source>
</reference>
<organism evidence="1 2">
    <name type="scientific">Sphingobacterium spiritivorum ATCC 33300</name>
    <dbReference type="NCBI Taxonomy" id="525372"/>
    <lineage>
        <taxon>Bacteria</taxon>
        <taxon>Pseudomonadati</taxon>
        <taxon>Bacteroidota</taxon>
        <taxon>Sphingobacteriia</taxon>
        <taxon>Sphingobacteriales</taxon>
        <taxon>Sphingobacteriaceae</taxon>
        <taxon>Sphingobacterium</taxon>
    </lineage>
</organism>
<dbReference type="HOGENOM" id="CLU_2994405_0_0_10"/>
<dbReference type="EMBL" id="ACHB01000033">
    <property type="protein sequence ID" value="EEI93009.1"/>
    <property type="molecule type" value="Genomic_DNA"/>
</dbReference>
<dbReference type="Proteomes" id="UP000006241">
    <property type="component" value="Unassembled WGS sequence"/>
</dbReference>
<evidence type="ECO:0000313" key="2">
    <source>
        <dbReference type="Proteomes" id="UP000006241"/>
    </source>
</evidence>
<name>C2FVF1_SPHSI</name>
<evidence type="ECO:0000313" key="1">
    <source>
        <dbReference type="EMBL" id="EEI93009.1"/>
    </source>
</evidence>
<sequence>MFLYFTKVHFLALFYKSDRVKRINFSRLNKTCCIKKNKMEFVVFLIKVCFVYILVKI</sequence>
<dbReference type="AlphaFoldDB" id="C2FVF1"/>